<organism evidence="3 4">
    <name type="scientific">Cellvibrio zantedeschiae</name>
    <dbReference type="NCBI Taxonomy" id="1237077"/>
    <lineage>
        <taxon>Bacteria</taxon>
        <taxon>Pseudomonadati</taxon>
        <taxon>Pseudomonadota</taxon>
        <taxon>Gammaproteobacteria</taxon>
        <taxon>Cellvibrionales</taxon>
        <taxon>Cellvibrionaceae</taxon>
        <taxon>Cellvibrio</taxon>
    </lineage>
</organism>
<gene>
    <name evidence="3" type="ORF">GCM10011613_15800</name>
</gene>
<proteinExistence type="predicted"/>
<sequence length="322" mass="36375">MKTIFTSRYPLHAFIAGLLAIGSASAFAQEDRASFPKFERENYVYKVEQGKWTGPKLSDGQPDVQGQWSNTIGNHNNLVNPQGGGNRNNDKPRAPSRVVDPEDGQVPFQAWARELQKDYAKHLLDPTKPEYIEPLARCAPAGPSKSFMWHGYEIRQYPGYVVFLFDSGSRIIHLDKKPHLPENIKLWNGDSRGHWEGNTLIVDVTNNNSKSRFGRNGEFASENAQVAEKFIFDNNRERFTYRATYTDPSVYTRPWTLEIPNRRVEKFAEDGWNNQLGVAKHNGKELLLEPYEQICTENNGGFGGGAVKKTADNTSPKTTLTP</sequence>
<evidence type="ECO:0000256" key="1">
    <source>
        <dbReference type="SAM" id="MobiDB-lite"/>
    </source>
</evidence>
<comment type="caution">
    <text evidence="3">The sequence shown here is derived from an EMBL/GenBank/DDBJ whole genome shotgun (WGS) entry which is preliminary data.</text>
</comment>
<protein>
    <submittedName>
        <fullName evidence="3">Uncharacterized protein</fullName>
    </submittedName>
</protein>
<name>A0ABQ3B006_9GAMM</name>
<feature type="compositionally biased region" description="Polar residues" evidence="1">
    <location>
        <begin position="312"/>
        <end position="322"/>
    </location>
</feature>
<feature type="chain" id="PRO_5045238074" evidence="2">
    <location>
        <begin position="29"/>
        <end position="322"/>
    </location>
</feature>
<evidence type="ECO:0000313" key="4">
    <source>
        <dbReference type="Proteomes" id="UP000619761"/>
    </source>
</evidence>
<feature type="compositionally biased region" description="Polar residues" evidence="1">
    <location>
        <begin position="64"/>
        <end position="80"/>
    </location>
</feature>
<feature type="region of interest" description="Disordered" evidence="1">
    <location>
        <begin position="54"/>
        <end position="102"/>
    </location>
</feature>
<keyword evidence="2" id="KW-0732">Signal</keyword>
<dbReference type="EMBL" id="BMYZ01000001">
    <property type="protein sequence ID" value="GGY71767.1"/>
    <property type="molecule type" value="Genomic_DNA"/>
</dbReference>
<keyword evidence="4" id="KW-1185">Reference proteome</keyword>
<feature type="region of interest" description="Disordered" evidence="1">
    <location>
        <begin position="300"/>
        <end position="322"/>
    </location>
</feature>
<reference evidence="4" key="1">
    <citation type="journal article" date="2019" name="Int. J. Syst. Evol. Microbiol.">
        <title>The Global Catalogue of Microorganisms (GCM) 10K type strain sequencing project: providing services to taxonomists for standard genome sequencing and annotation.</title>
        <authorList>
            <consortium name="The Broad Institute Genomics Platform"/>
            <consortium name="The Broad Institute Genome Sequencing Center for Infectious Disease"/>
            <person name="Wu L."/>
            <person name="Ma J."/>
        </authorList>
    </citation>
    <scope>NUCLEOTIDE SEQUENCE [LARGE SCALE GENOMIC DNA]</scope>
    <source>
        <strain evidence="4">KCTC 32239</strain>
    </source>
</reference>
<dbReference type="RefSeq" id="WP_189417363.1">
    <property type="nucleotide sequence ID" value="NZ_BMYZ01000001.1"/>
</dbReference>
<dbReference type="Proteomes" id="UP000619761">
    <property type="component" value="Unassembled WGS sequence"/>
</dbReference>
<feature type="signal peptide" evidence="2">
    <location>
        <begin position="1"/>
        <end position="28"/>
    </location>
</feature>
<evidence type="ECO:0000256" key="2">
    <source>
        <dbReference type="SAM" id="SignalP"/>
    </source>
</evidence>
<accession>A0ABQ3B006</accession>
<evidence type="ECO:0000313" key="3">
    <source>
        <dbReference type="EMBL" id="GGY71767.1"/>
    </source>
</evidence>